<evidence type="ECO:0000313" key="2">
    <source>
        <dbReference type="Proteomes" id="UP000708208"/>
    </source>
</evidence>
<sequence length="31" mass="3358">IIKFFVISSVKNGQNEVIKEVRSGDGEGGCF</sequence>
<accession>A0A8J2JFX3</accession>
<evidence type="ECO:0000313" key="1">
    <source>
        <dbReference type="EMBL" id="CAG7719455.1"/>
    </source>
</evidence>
<dbReference type="Proteomes" id="UP000708208">
    <property type="component" value="Unassembled WGS sequence"/>
</dbReference>
<gene>
    <name evidence="1" type="ORF">AFUS01_LOCUS8779</name>
</gene>
<organism evidence="1 2">
    <name type="scientific">Allacma fusca</name>
    <dbReference type="NCBI Taxonomy" id="39272"/>
    <lineage>
        <taxon>Eukaryota</taxon>
        <taxon>Metazoa</taxon>
        <taxon>Ecdysozoa</taxon>
        <taxon>Arthropoda</taxon>
        <taxon>Hexapoda</taxon>
        <taxon>Collembola</taxon>
        <taxon>Symphypleona</taxon>
        <taxon>Sminthuridae</taxon>
        <taxon>Allacma</taxon>
    </lineage>
</organism>
<reference evidence="1" key="1">
    <citation type="submission" date="2021-06" db="EMBL/GenBank/DDBJ databases">
        <authorList>
            <person name="Hodson N. C."/>
            <person name="Mongue J. A."/>
            <person name="Jaron S. K."/>
        </authorList>
    </citation>
    <scope>NUCLEOTIDE SEQUENCE</scope>
</reference>
<dbReference type="AlphaFoldDB" id="A0A8J2JFX3"/>
<feature type="non-terminal residue" evidence="1">
    <location>
        <position position="1"/>
    </location>
</feature>
<dbReference type="EMBL" id="CAJVCH010061516">
    <property type="protein sequence ID" value="CAG7719455.1"/>
    <property type="molecule type" value="Genomic_DNA"/>
</dbReference>
<proteinExistence type="predicted"/>
<protein>
    <submittedName>
        <fullName evidence="1">Uncharacterized protein</fullName>
    </submittedName>
</protein>
<name>A0A8J2JFX3_9HEXA</name>
<comment type="caution">
    <text evidence="1">The sequence shown here is derived from an EMBL/GenBank/DDBJ whole genome shotgun (WGS) entry which is preliminary data.</text>
</comment>
<keyword evidence="2" id="KW-1185">Reference proteome</keyword>